<protein>
    <submittedName>
        <fullName evidence="8">YitT family protein</fullName>
    </submittedName>
</protein>
<keyword evidence="4 6" id="KW-1133">Transmembrane helix</keyword>
<feature type="transmembrane region" description="Helical" evidence="6">
    <location>
        <begin position="173"/>
        <end position="190"/>
    </location>
</feature>
<feature type="transmembrane region" description="Helical" evidence="6">
    <location>
        <begin position="7"/>
        <end position="30"/>
    </location>
</feature>
<dbReference type="Pfam" id="PF10035">
    <property type="entry name" value="DUF2179"/>
    <property type="match status" value="1"/>
</dbReference>
<dbReference type="RefSeq" id="WP_313794119.1">
    <property type="nucleotide sequence ID" value="NZ_CP102453.1"/>
</dbReference>
<dbReference type="InterPro" id="IPR003740">
    <property type="entry name" value="YitT"/>
</dbReference>
<dbReference type="Proteomes" id="UP001315967">
    <property type="component" value="Chromosome"/>
</dbReference>
<feature type="domain" description="DUF2179" evidence="7">
    <location>
        <begin position="219"/>
        <end position="273"/>
    </location>
</feature>
<reference evidence="8 9" key="1">
    <citation type="submission" date="2022-08" db="EMBL/GenBank/DDBJ databases">
        <title>Aerococcaceae sp. nov isolated from spoiled eye mask.</title>
        <authorList>
            <person name="Zhou G."/>
            <person name="Xie X.-B."/>
            <person name="Shi Q.-S."/>
            <person name="Wang Y.-S."/>
            <person name="Wen X."/>
            <person name="Peng H."/>
            <person name="Yang X.-J."/>
            <person name="Tao H.-B."/>
            <person name="Huang X.-M."/>
        </authorList>
    </citation>
    <scope>NUCLEOTIDE SEQUENCE [LARGE SCALE GENOMIC DNA]</scope>
    <source>
        <strain evidence="9">DM20194951</strain>
    </source>
</reference>
<dbReference type="Gene3D" id="3.30.70.120">
    <property type="match status" value="1"/>
</dbReference>
<evidence type="ECO:0000313" key="8">
    <source>
        <dbReference type="EMBL" id="UUX34619.1"/>
    </source>
</evidence>
<accession>A0ABY5P7U5</accession>
<comment type="subcellular location">
    <subcellularLocation>
        <location evidence="1">Cell membrane</location>
        <topology evidence="1">Multi-pass membrane protein</topology>
    </subcellularLocation>
</comment>
<evidence type="ECO:0000313" key="9">
    <source>
        <dbReference type="Proteomes" id="UP001315967"/>
    </source>
</evidence>
<sequence length="287" mass="31706">MKLNKSTFISVFLVLLGTFIMSISINSIVIPNNLGDGGVTGISVLLFYLFDINPSITNIVINGFLLAIGWRYLSKELVMYTILSIISLSIFMNYPVFDPFIPENSLIPPIIAGVLTGFGIGLVVLGRGTTAGTDIIAMLLNKYFGIRVATGLAMCDIVIVSFSLYVVGLESGIMTYITIFVTNQVLNFILEGFNPKKSLLVISNHYEEIAERVMKDVNRGITVINGYGYYSQSEKNILYVVVNRQQLMPIQRIIHEIDANAFVVISDVQQVLGEGFTFYLDDLPTEG</sequence>
<feature type="transmembrane region" description="Helical" evidence="6">
    <location>
        <begin position="106"/>
        <end position="125"/>
    </location>
</feature>
<evidence type="ECO:0000256" key="2">
    <source>
        <dbReference type="ARBA" id="ARBA00022475"/>
    </source>
</evidence>
<feature type="transmembrane region" description="Helical" evidence="6">
    <location>
        <begin position="42"/>
        <end position="65"/>
    </location>
</feature>
<dbReference type="EMBL" id="CP102453">
    <property type="protein sequence ID" value="UUX34619.1"/>
    <property type="molecule type" value="Genomic_DNA"/>
</dbReference>
<evidence type="ECO:0000256" key="4">
    <source>
        <dbReference type="ARBA" id="ARBA00022989"/>
    </source>
</evidence>
<dbReference type="PIRSF" id="PIRSF006483">
    <property type="entry name" value="Membrane_protein_YitT"/>
    <property type="match status" value="1"/>
</dbReference>
<keyword evidence="5 6" id="KW-0472">Membrane</keyword>
<evidence type="ECO:0000256" key="5">
    <source>
        <dbReference type="ARBA" id="ARBA00023136"/>
    </source>
</evidence>
<evidence type="ECO:0000256" key="6">
    <source>
        <dbReference type="SAM" id="Phobius"/>
    </source>
</evidence>
<name>A0ABY5P7U5_9LACT</name>
<keyword evidence="9" id="KW-1185">Reference proteome</keyword>
<dbReference type="InterPro" id="IPR051461">
    <property type="entry name" value="UPF0750_membrane"/>
</dbReference>
<evidence type="ECO:0000256" key="3">
    <source>
        <dbReference type="ARBA" id="ARBA00022692"/>
    </source>
</evidence>
<keyword evidence="3 6" id="KW-0812">Transmembrane</keyword>
<keyword evidence="2" id="KW-1003">Cell membrane</keyword>
<feature type="transmembrane region" description="Helical" evidence="6">
    <location>
        <begin position="77"/>
        <end position="94"/>
    </location>
</feature>
<dbReference type="Pfam" id="PF02588">
    <property type="entry name" value="YitT_membrane"/>
    <property type="match status" value="1"/>
</dbReference>
<gene>
    <name evidence="8" type="ORF">NRE15_02920</name>
</gene>
<feature type="transmembrane region" description="Helical" evidence="6">
    <location>
        <begin position="146"/>
        <end position="167"/>
    </location>
</feature>
<evidence type="ECO:0000259" key="7">
    <source>
        <dbReference type="Pfam" id="PF10035"/>
    </source>
</evidence>
<dbReference type="PANTHER" id="PTHR33545">
    <property type="entry name" value="UPF0750 MEMBRANE PROTEIN YITT-RELATED"/>
    <property type="match status" value="1"/>
</dbReference>
<dbReference type="InterPro" id="IPR015867">
    <property type="entry name" value="N-reg_PII/ATP_PRibTrfase_C"/>
</dbReference>
<dbReference type="PANTHER" id="PTHR33545:SF4">
    <property type="entry name" value="UPF0750 MEMBRANE PROTEIN YXKD"/>
    <property type="match status" value="1"/>
</dbReference>
<dbReference type="CDD" id="cd16380">
    <property type="entry name" value="YitT_C"/>
    <property type="match status" value="1"/>
</dbReference>
<dbReference type="InterPro" id="IPR019264">
    <property type="entry name" value="DUF2179"/>
</dbReference>
<organism evidence="8 9">
    <name type="scientific">Fundicoccus culcitae</name>
    <dbReference type="NCBI Taxonomy" id="2969821"/>
    <lineage>
        <taxon>Bacteria</taxon>
        <taxon>Bacillati</taxon>
        <taxon>Bacillota</taxon>
        <taxon>Bacilli</taxon>
        <taxon>Lactobacillales</taxon>
        <taxon>Aerococcaceae</taxon>
        <taxon>Fundicoccus</taxon>
    </lineage>
</organism>
<proteinExistence type="predicted"/>
<evidence type="ECO:0000256" key="1">
    <source>
        <dbReference type="ARBA" id="ARBA00004651"/>
    </source>
</evidence>